<evidence type="ECO:0000256" key="1">
    <source>
        <dbReference type="SAM" id="MobiDB-lite"/>
    </source>
</evidence>
<dbReference type="GO" id="GO:0004527">
    <property type="term" value="F:exonuclease activity"/>
    <property type="evidence" value="ECO:0007669"/>
    <property type="project" value="UniProtKB-KW"/>
</dbReference>
<proteinExistence type="predicted"/>
<evidence type="ECO:0000313" key="3">
    <source>
        <dbReference type="Proteomes" id="UP000037660"/>
    </source>
</evidence>
<dbReference type="STRING" id="1547922.ISF6_3418"/>
<keyword evidence="2" id="KW-0540">Nuclease</keyword>
<protein>
    <submittedName>
        <fullName evidence="2">Exonuclease SbcD</fullName>
    </submittedName>
</protein>
<dbReference type="AlphaFoldDB" id="A0A0K8NUC5"/>
<sequence length="443" mass="47030">MIMVAQFSDLHFSGKNLDEAGKCFGFAVDQAIGRGVDAAVISGDATDHALDVHSPAVERLAREVRRLADHCPVLMLQGTFSHEPPGTLAIFPLLGGRHPVFVADHLGQVALMEEGRWVPSKAWRFDAVPAGARAIFTCVPTVNKAVVAATVGATEAAEAVGQELAALLAGYGSINRAARAAQVPTIGVAHGTVTGCVTEHGVPMAGFDHEFTTTSLFSAGTQAFMLGHIHKHQSWDDGGRLIAYAGSIGRFHHGELDAKGFLLWEVEAAAARFQLVETPARRTLDLVFEGVPDAEQIAAAAREVNVAGAYVRVRWQVGEEERGSVDREAIKRALGDAADVQLEGRVVPVVRSRAAGISRASSLQEKVRVWARATGSMDGPLIERLEALAHREPAQIANAILASGEEAGPATEPVPDETVAPPQPSEDGRVAEVLREAEAMELF</sequence>
<feature type="region of interest" description="Disordered" evidence="1">
    <location>
        <begin position="406"/>
        <end position="429"/>
    </location>
</feature>
<dbReference type="Gene3D" id="3.60.21.10">
    <property type="match status" value="1"/>
</dbReference>
<dbReference type="RefSeq" id="WP_082367792.1">
    <property type="nucleotide sequence ID" value="NZ_BBYR01000005.1"/>
</dbReference>
<dbReference type="PANTHER" id="PTHR30337:SF8">
    <property type="entry name" value="BLL4141 PROTEIN"/>
    <property type="match status" value="1"/>
</dbReference>
<dbReference type="SUPFAM" id="SSF56300">
    <property type="entry name" value="Metallo-dependent phosphatases"/>
    <property type="match status" value="1"/>
</dbReference>
<keyword evidence="3" id="KW-1185">Reference proteome</keyword>
<reference evidence="3" key="1">
    <citation type="submission" date="2015-07" db="EMBL/GenBank/DDBJ databases">
        <title>Discovery of a poly(ethylene terephthalate assimilation.</title>
        <authorList>
            <person name="Yoshida S."/>
            <person name="Hiraga K."/>
            <person name="Takehana T."/>
            <person name="Taniguchi I."/>
            <person name="Yamaji H."/>
            <person name="Maeda Y."/>
            <person name="Toyohara K."/>
            <person name="Miyamoto K."/>
            <person name="Kimura Y."/>
            <person name="Oda K."/>
        </authorList>
    </citation>
    <scope>NUCLEOTIDE SEQUENCE [LARGE SCALE GENOMIC DNA]</scope>
    <source>
        <strain evidence="3">NBRC 110686 / TISTR 2288 / 201-F6</strain>
    </source>
</reference>
<dbReference type="EMBL" id="BBYR01000005">
    <property type="protein sequence ID" value="GAP33992.1"/>
    <property type="molecule type" value="Genomic_DNA"/>
</dbReference>
<comment type="caution">
    <text evidence="2">The sequence shown here is derived from an EMBL/GenBank/DDBJ whole genome shotgun (WGS) entry which is preliminary data.</text>
</comment>
<dbReference type="InterPro" id="IPR029052">
    <property type="entry name" value="Metallo-depent_PP-like"/>
</dbReference>
<gene>
    <name evidence="2" type="ORF">ISF6_3418</name>
</gene>
<dbReference type="InterPro" id="IPR050535">
    <property type="entry name" value="DNA_Repair-Maintenance_Comp"/>
</dbReference>
<keyword evidence="2" id="KW-0269">Exonuclease</keyword>
<dbReference type="PANTHER" id="PTHR30337">
    <property type="entry name" value="COMPONENT OF ATP-DEPENDENT DSDNA EXONUCLEASE"/>
    <property type="match status" value="1"/>
</dbReference>
<evidence type="ECO:0000313" key="2">
    <source>
        <dbReference type="EMBL" id="GAP33992.1"/>
    </source>
</evidence>
<accession>A0A0K8NUC5</accession>
<name>A0A0K8NUC5_PISS1</name>
<reference evidence="2 3" key="2">
    <citation type="journal article" date="2016" name="Science">
        <title>A bacterium that degrades and assimilates poly(ethylene terephthalate).</title>
        <authorList>
            <person name="Yoshida S."/>
            <person name="Hiraga K."/>
            <person name="Takehana T."/>
            <person name="Taniguchi I."/>
            <person name="Yamaji H."/>
            <person name="Maeda Y."/>
            <person name="Toyohara K."/>
            <person name="Miyamoto K."/>
            <person name="Kimura Y."/>
            <person name="Oda K."/>
        </authorList>
    </citation>
    <scope>NUCLEOTIDE SEQUENCE [LARGE SCALE GENOMIC DNA]</scope>
    <source>
        <strain evidence="3">NBRC 110686 / TISTR 2288 / 201-F6</strain>
    </source>
</reference>
<keyword evidence="2" id="KW-0378">Hydrolase</keyword>
<dbReference type="Proteomes" id="UP000037660">
    <property type="component" value="Unassembled WGS sequence"/>
</dbReference>
<organism evidence="2 3">
    <name type="scientific">Piscinibacter sakaiensis</name>
    <name type="common">Ideonella sakaiensis</name>
    <dbReference type="NCBI Taxonomy" id="1547922"/>
    <lineage>
        <taxon>Bacteria</taxon>
        <taxon>Pseudomonadati</taxon>
        <taxon>Pseudomonadota</taxon>
        <taxon>Betaproteobacteria</taxon>
        <taxon>Burkholderiales</taxon>
        <taxon>Sphaerotilaceae</taxon>
        <taxon>Piscinibacter</taxon>
    </lineage>
</organism>